<gene>
    <name evidence="2" type="ORF">WJX81_006228</name>
</gene>
<dbReference type="SUPFAM" id="SSF48452">
    <property type="entry name" value="TPR-like"/>
    <property type="match status" value="1"/>
</dbReference>
<protein>
    <submittedName>
        <fullName evidence="2">Uncharacterized protein</fullName>
    </submittedName>
</protein>
<dbReference type="Gene3D" id="3.40.30.10">
    <property type="entry name" value="Glutaredoxin"/>
    <property type="match status" value="1"/>
</dbReference>
<dbReference type="AlphaFoldDB" id="A0AAW1QNK4"/>
<dbReference type="InterPro" id="IPR011990">
    <property type="entry name" value="TPR-like_helical_dom_sf"/>
</dbReference>
<dbReference type="SUPFAM" id="SSF52833">
    <property type="entry name" value="Thioredoxin-like"/>
    <property type="match status" value="1"/>
</dbReference>
<organism evidence="2 3">
    <name type="scientific">Elliptochloris bilobata</name>
    <dbReference type="NCBI Taxonomy" id="381761"/>
    <lineage>
        <taxon>Eukaryota</taxon>
        <taxon>Viridiplantae</taxon>
        <taxon>Chlorophyta</taxon>
        <taxon>core chlorophytes</taxon>
        <taxon>Trebouxiophyceae</taxon>
        <taxon>Trebouxiophyceae incertae sedis</taxon>
        <taxon>Elliptochloris clade</taxon>
        <taxon>Elliptochloris</taxon>
    </lineage>
</organism>
<accession>A0AAW1QNK4</accession>
<evidence type="ECO:0000313" key="3">
    <source>
        <dbReference type="Proteomes" id="UP001445335"/>
    </source>
</evidence>
<proteinExistence type="predicted"/>
<dbReference type="PANTHER" id="PTHR47682">
    <property type="entry name" value="TETRATRICOPEPTIDE REPEAT (TPR)-CONTAINING PROTEIN"/>
    <property type="match status" value="1"/>
</dbReference>
<comment type="caution">
    <text evidence="2">The sequence shown here is derived from an EMBL/GenBank/DDBJ whole genome shotgun (WGS) entry which is preliminary data.</text>
</comment>
<dbReference type="PANTHER" id="PTHR47682:SF1">
    <property type="entry name" value="TETRATRICOPEPTIDE REPEAT (TPR)-CONTAINING PROTEIN"/>
    <property type="match status" value="1"/>
</dbReference>
<reference evidence="2 3" key="1">
    <citation type="journal article" date="2024" name="Nat. Commun.">
        <title>Phylogenomics reveals the evolutionary origins of lichenization in chlorophyte algae.</title>
        <authorList>
            <person name="Puginier C."/>
            <person name="Libourel C."/>
            <person name="Otte J."/>
            <person name="Skaloud P."/>
            <person name="Haon M."/>
            <person name="Grisel S."/>
            <person name="Petersen M."/>
            <person name="Berrin J.G."/>
            <person name="Delaux P.M."/>
            <person name="Dal Grande F."/>
            <person name="Keller J."/>
        </authorList>
    </citation>
    <scope>NUCLEOTIDE SEQUENCE [LARGE SCALE GENOMIC DNA]</scope>
    <source>
        <strain evidence="2 3">SAG 245.80</strain>
    </source>
</reference>
<evidence type="ECO:0000256" key="1">
    <source>
        <dbReference type="SAM" id="Phobius"/>
    </source>
</evidence>
<keyword evidence="1" id="KW-0812">Transmembrane</keyword>
<keyword evidence="1" id="KW-1133">Transmembrane helix</keyword>
<evidence type="ECO:0000313" key="2">
    <source>
        <dbReference type="EMBL" id="KAK9822827.1"/>
    </source>
</evidence>
<keyword evidence="1" id="KW-0472">Membrane</keyword>
<feature type="transmembrane region" description="Helical" evidence="1">
    <location>
        <begin position="330"/>
        <end position="354"/>
    </location>
</feature>
<dbReference type="InterPro" id="IPR036249">
    <property type="entry name" value="Thioredoxin-like_sf"/>
</dbReference>
<sequence length="390" mass="41345">MPARHVLHVCVNKTCRRQGSKEVAQFAEDLALEELEVHTTGCLGRCGNGPNLLLESRGEASSELALSHVSTPAKLAEALRAFTAVDVSDPLLKATELRLAGNAEARSGNLVRAVELYSAGLGAGSLRGRHLLLANRAGARLALGDAAGAAADADESASLAPPGFTTCYVRQVEAQTRLGQCRAAEEALAQAARREPAFASRVTRHVIKQFILPRRTHLAELVPPGSAGVCLADACDALHCDALAALAPGWAHSPPNPYARHAPCRASAAAAHRRVCEDIMEKCFPAKQGGAARLLSRHLKSGLCAAHTCDAAEKSRLLKSVAKGGARGRLGYVLLAALAAVLLAPFYAGMWLYYTHATGGRRPGDLRRVQRKQTLKDALWQRAFGKAKAF</sequence>
<dbReference type="CDD" id="cd02980">
    <property type="entry name" value="TRX_Fd_family"/>
    <property type="match status" value="1"/>
</dbReference>
<keyword evidence="3" id="KW-1185">Reference proteome</keyword>
<dbReference type="EMBL" id="JALJOU010000083">
    <property type="protein sequence ID" value="KAK9822827.1"/>
    <property type="molecule type" value="Genomic_DNA"/>
</dbReference>
<dbReference type="Proteomes" id="UP001445335">
    <property type="component" value="Unassembled WGS sequence"/>
</dbReference>
<name>A0AAW1QNK4_9CHLO</name>
<dbReference type="Gene3D" id="1.25.40.10">
    <property type="entry name" value="Tetratricopeptide repeat domain"/>
    <property type="match status" value="1"/>
</dbReference>